<sequence length="177" mass="21278">MKDVRDWITVKTMYKKGIPIRQITRDLKMSWNTVKRLIKYKEEPKYKKRKYTTTIDKYLYQIQIWYLNPEYNFIGTRIYRELKKFGYKGSISPIYRYLDTLKDKKNNISLKTTKRIETPLGDQEQFVKGNRFNSMTELNKAAGIFIEEANNSLHSTTLRITNEFFVEEIPHLSPVRM</sequence>
<gene>
    <name evidence="1" type="ORF">SAMN02745163_02737</name>
</gene>
<dbReference type="STRING" id="1121302.SAMN02745163_02737"/>
<evidence type="ECO:0000313" key="1">
    <source>
        <dbReference type="EMBL" id="SHJ86103.1"/>
    </source>
</evidence>
<dbReference type="OrthoDB" id="3193769at2"/>
<evidence type="ECO:0008006" key="3">
    <source>
        <dbReference type="Google" id="ProtNLM"/>
    </source>
</evidence>
<dbReference type="Proteomes" id="UP000184310">
    <property type="component" value="Unassembled WGS sequence"/>
</dbReference>
<dbReference type="PANTHER" id="PTHR35004:SF7">
    <property type="entry name" value="INTEGRASE PROTEIN"/>
    <property type="match status" value="1"/>
</dbReference>
<reference evidence="1 2" key="1">
    <citation type="submission" date="2016-11" db="EMBL/GenBank/DDBJ databases">
        <authorList>
            <person name="Jaros S."/>
            <person name="Januszkiewicz K."/>
            <person name="Wedrychowicz H."/>
        </authorList>
    </citation>
    <scope>NUCLEOTIDE SEQUENCE [LARGE SCALE GENOMIC DNA]</scope>
    <source>
        <strain evidence="1 2">DSM 21758</strain>
    </source>
</reference>
<evidence type="ECO:0000313" key="2">
    <source>
        <dbReference type="Proteomes" id="UP000184310"/>
    </source>
</evidence>
<dbReference type="RefSeq" id="WP_072988660.1">
    <property type="nucleotide sequence ID" value="NZ_FQZB01000011.1"/>
</dbReference>
<proteinExistence type="predicted"/>
<name>A0A1M6MS47_9CLOT</name>
<keyword evidence="2" id="KW-1185">Reference proteome</keyword>
<dbReference type="AlphaFoldDB" id="A0A1M6MS47"/>
<dbReference type="PANTHER" id="PTHR35004">
    <property type="entry name" value="TRANSPOSASE RV3428C-RELATED"/>
    <property type="match status" value="1"/>
</dbReference>
<accession>A0A1M6MS47</accession>
<dbReference type="EMBL" id="FQZB01000011">
    <property type="protein sequence ID" value="SHJ86103.1"/>
    <property type="molecule type" value="Genomic_DNA"/>
</dbReference>
<organism evidence="1 2">
    <name type="scientific">Clostridium cavendishii DSM 21758</name>
    <dbReference type="NCBI Taxonomy" id="1121302"/>
    <lineage>
        <taxon>Bacteria</taxon>
        <taxon>Bacillati</taxon>
        <taxon>Bacillota</taxon>
        <taxon>Clostridia</taxon>
        <taxon>Eubacteriales</taxon>
        <taxon>Clostridiaceae</taxon>
        <taxon>Clostridium</taxon>
    </lineage>
</organism>
<protein>
    <recommendedName>
        <fullName evidence="3">HTH IS21-type domain-containing protein</fullName>
    </recommendedName>
</protein>